<evidence type="ECO:0000313" key="4">
    <source>
        <dbReference type="EMBL" id="MBP2418119.1"/>
    </source>
</evidence>
<accession>A0ABS4ZAN6</accession>
<dbReference type="Proteomes" id="UP000758168">
    <property type="component" value="Unassembled WGS sequence"/>
</dbReference>
<evidence type="ECO:0000259" key="3">
    <source>
        <dbReference type="PROSITE" id="PS51462"/>
    </source>
</evidence>
<dbReference type="InterPro" id="IPR015797">
    <property type="entry name" value="NUDIX_hydrolase-like_dom_sf"/>
</dbReference>
<dbReference type="InterPro" id="IPR000086">
    <property type="entry name" value="NUDIX_hydrolase_dom"/>
</dbReference>
<organism evidence="4 5">
    <name type="scientific">Microlunatus capsulatus</name>
    <dbReference type="NCBI Taxonomy" id="99117"/>
    <lineage>
        <taxon>Bacteria</taxon>
        <taxon>Bacillati</taxon>
        <taxon>Actinomycetota</taxon>
        <taxon>Actinomycetes</taxon>
        <taxon>Propionibacteriales</taxon>
        <taxon>Propionibacteriaceae</taxon>
        <taxon>Microlunatus</taxon>
    </lineage>
</organism>
<evidence type="ECO:0000313" key="5">
    <source>
        <dbReference type="Proteomes" id="UP000758168"/>
    </source>
</evidence>
<dbReference type="CDD" id="cd02883">
    <property type="entry name" value="NUDIX_Hydrolase"/>
    <property type="match status" value="1"/>
</dbReference>
<gene>
    <name evidence="4" type="ORF">JOF54_003041</name>
</gene>
<dbReference type="InterPro" id="IPR020084">
    <property type="entry name" value="NUDIX_hydrolase_CS"/>
</dbReference>
<feature type="domain" description="Nudix hydrolase" evidence="3">
    <location>
        <begin position="36"/>
        <end position="228"/>
    </location>
</feature>
<reference evidence="4 5" key="1">
    <citation type="submission" date="2021-03" db="EMBL/GenBank/DDBJ databases">
        <title>Sequencing the genomes of 1000 actinobacteria strains.</title>
        <authorList>
            <person name="Klenk H.-P."/>
        </authorList>
    </citation>
    <scope>NUCLEOTIDE SEQUENCE [LARGE SCALE GENOMIC DNA]</scope>
    <source>
        <strain evidence="4 5">DSM 12936</strain>
    </source>
</reference>
<name>A0ABS4ZAN6_9ACTN</name>
<comment type="caution">
    <text evidence="4">The sequence shown here is derived from an EMBL/GenBank/DDBJ whole genome shotgun (WGS) entry which is preliminary data.</text>
</comment>
<dbReference type="PROSITE" id="PS00893">
    <property type="entry name" value="NUDIX_BOX"/>
    <property type="match status" value="1"/>
</dbReference>
<comment type="similarity">
    <text evidence="1">Belongs to the Nudix hydrolase family.</text>
</comment>
<proteinExistence type="inferred from homology"/>
<dbReference type="PROSITE" id="PS51462">
    <property type="entry name" value="NUDIX"/>
    <property type="match status" value="1"/>
</dbReference>
<sequence>MRVVGLSGDDDMSGTVVLDRPLVHGVDPAVLVHDAGWTLVRPLSAVRDDDGEIVLTLRVRALAGEPRPHDPGRGRDAGLELPPDAELEVRQRVAAYAVVLSGRGLLATEYSDRTAVPGRWGMPGGGIDEGEQPADAVLREVAEETDQAVLLDELVSVQTSHWVGRSPRGTLEDFQAVRLVYRATCPAPAEPRVLDVGGTTESARWVPLDAWPQVPWTHNWELLLAELLP</sequence>
<dbReference type="PANTHER" id="PTHR43736">
    <property type="entry name" value="ADP-RIBOSE PYROPHOSPHATASE"/>
    <property type="match status" value="1"/>
</dbReference>
<dbReference type="Gene3D" id="3.90.79.10">
    <property type="entry name" value="Nucleoside Triphosphate Pyrophosphohydrolase"/>
    <property type="match status" value="1"/>
</dbReference>
<dbReference type="Pfam" id="PF00293">
    <property type="entry name" value="NUDIX"/>
    <property type="match status" value="1"/>
</dbReference>
<evidence type="ECO:0000256" key="2">
    <source>
        <dbReference type="ARBA" id="ARBA00022801"/>
    </source>
</evidence>
<protein>
    <submittedName>
        <fullName evidence="4">8-oxo-dGTP pyrophosphatase MutT (NUDIX family)</fullName>
    </submittedName>
</protein>
<dbReference type="SUPFAM" id="SSF55811">
    <property type="entry name" value="Nudix"/>
    <property type="match status" value="1"/>
</dbReference>
<keyword evidence="5" id="KW-1185">Reference proteome</keyword>
<evidence type="ECO:0000256" key="1">
    <source>
        <dbReference type="ARBA" id="ARBA00005582"/>
    </source>
</evidence>
<dbReference type="PANTHER" id="PTHR43736:SF1">
    <property type="entry name" value="DIHYDRONEOPTERIN TRIPHOSPHATE DIPHOSPHATASE"/>
    <property type="match status" value="1"/>
</dbReference>
<dbReference type="EMBL" id="JAGIOB010000001">
    <property type="protein sequence ID" value="MBP2418119.1"/>
    <property type="molecule type" value="Genomic_DNA"/>
</dbReference>
<keyword evidence="2" id="KW-0378">Hydrolase</keyword>